<evidence type="ECO:0000313" key="2">
    <source>
        <dbReference type="Proteomes" id="UP000286947"/>
    </source>
</evidence>
<sequence>MWGKSVVSILFPEDLWLGHEIEKFELKETGYAESLRYYQLQHG</sequence>
<organism evidence="1 2">
    <name type="scientific">Saezia sanguinis</name>
    <dbReference type="NCBI Taxonomy" id="1965230"/>
    <lineage>
        <taxon>Bacteria</taxon>
        <taxon>Pseudomonadati</taxon>
        <taxon>Pseudomonadota</taxon>
        <taxon>Betaproteobacteria</taxon>
        <taxon>Burkholderiales</taxon>
        <taxon>Saeziaceae</taxon>
        <taxon>Saezia</taxon>
    </lineage>
</organism>
<protein>
    <submittedName>
        <fullName evidence="1">Uncharacterized protein</fullName>
    </submittedName>
</protein>
<dbReference type="EMBL" id="PQSP01000003">
    <property type="protein sequence ID" value="RUS66836.1"/>
    <property type="molecule type" value="Genomic_DNA"/>
</dbReference>
<dbReference type="AlphaFoldDB" id="A0A433SDR9"/>
<proteinExistence type="predicted"/>
<name>A0A433SDR9_9BURK</name>
<accession>A0A433SDR9</accession>
<evidence type="ECO:0000313" key="1">
    <source>
        <dbReference type="EMBL" id="RUS66836.1"/>
    </source>
</evidence>
<dbReference type="Proteomes" id="UP000286947">
    <property type="component" value="Unassembled WGS sequence"/>
</dbReference>
<keyword evidence="2" id="KW-1185">Reference proteome</keyword>
<gene>
    <name evidence="1" type="ORF">CUZ56_01630</name>
</gene>
<reference evidence="1 2" key="1">
    <citation type="submission" date="2018-01" db="EMBL/GenBank/DDBJ databases">
        <title>Saezia sanguinis gen. nov., sp. nov., in the order Burkholderiales isolated from human blood.</title>
        <authorList>
            <person name="Medina-Pascual M.J."/>
            <person name="Valdezate S."/>
            <person name="Monzon S."/>
            <person name="Cuesta I."/>
            <person name="Carrasco G."/>
            <person name="Villalon P."/>
            <person name="Saez-Nieto J.A."/>
        </authorList>
    </citation>
    <scope>NUCLEOTIDE SEQUENCE [LARGE SCALE GENOMIC DNA]</scope>
    <source>
        <strain evidence="1 2">CNM695-12</strain>
    </source>
</reference>
<comment type="caution">
    <text evidence="1">The sequence shown here is derived from an EMBL/GenBank/DDBJ whole genome shotgun (WGS) entry which is preliminary data.</text>
</comment>